<reference evidence="4" key="1">
    <citation type="submission" date="2021-01" db="EMBL/GenBank/DDBJ databases">
        <authorList>
            <person name="Corre E."/>
            <person name="Pelletier E."/>
            <person name="Niang G."/>
            <person name="Scheremetjew M."/>
            <person name="Finn R."/>
            <person name="Kale V."/>
            <person name="Holt S."/>
            <person name="Cochrane G."/>
            <person name="Meng A."/>
            <person name="Brown T."/>
            <person name="Cohen L."/>
        </authorList>
    </citation>
    <scope>NUCLEOTIDE SEQUENCE</scope>
    <source>
        <strain evidence="4">RCC927</strain>
    </source>
</reference>
<protein>
    <recommendedName>
        <fullName evidence="3">DUF2062 domain-containing protein</fullName>
    </recommendedName>
</protein>
<accession>A0A7S3C1B5</accession>
<gene>
    <name evidence="4" type="ORF">PSIN1315_LOCUS12554</name>
</gene>
<proteinExistence type="predicted"/>
<feature type="transmembrane region" description="Helical" evidence="2">
    <location>
        <begin position="186"/>
        <end position="205"/>
    </location>
</feature>
<evidence type="ECO:0000256" key="2">
    <source>
        <dbReference type="SAM" id="Phobius"/>
    </source>
</evidence>
<name>A0A7S3C1B5_9VIRI</name>
<evidence type="ECO:0000313" key="4">
    <source>
        <dbReference type="EMBL" id="CAE0149991.1"/>
    </source>
</evidence>
<feature type="domain" description="DUF2062" evidence="3">
    <location>
        <begin position="56"/>
        <end position="214"/>
    </location>
</feature>
<dbReference type="EMBL" id="HBHY01019622">
    <property type="protein sequence ID" value="CAE0149991.1"/>
    <property type="molecule type" value="Transcribed_RNA"/>
</dbReference>
<dbReference type="InterPro" id="IPR018639">
    <property type="entry name" value="DUF2062"/>
</dbReference>
<keyword evidence="2" id="KW-0812">Transmembrane</keyword>
<evidence type="ECO:0000259" key="3">
    <source>
        <dbReference type="Pfam" id="PF09835"/>
    </source>
</evidence>
<dbReference type="Pfam" id="PF09835">
    <property type="entry name" value="DUF2062"/>
    <property type="match status" value="1"/>
</dbReference>
<evidence type="ECO:0000256" key="1">
    <source>
        <dbReference type="SAM" id="MobiDB-lite"/>
    </source>
</evidence>
<sequence length="223" mass="23782">MDRRTNFIDRQTSRRSQTSEHRSTRRSHHQSSGSLTGSIVCCCARRAGRPPAAAMKLPQLAGVDEREAARGAAVGAALACTPLLFVQTWIAIALYPLLQQLGFRINLPICLLANQLSNPFTALPLVWALCFLGAQAMRLAGTGAVDVSYEAFASRLAAIEAEAGGDLTARFVESMRFVFVELGPPAMLGGALAAAPVALAAYSLVGWSVRRAKRIAASEGKRD</sequence>
<feature type="region of interest" description="Disordered" evidence="1">
    <location>
        <begin position="1"/>
        <end position="35"/>
    </location>
</feature>
<organism evidence="4">
    <name type="scientific">Prasinoderma singulare</name>
    <dbReference type="NCBI Taxonomy" id="676789"/>
    <lineage>
        <taxon>Eukaryota</taxon>
        <taxon>Viridiplantae</taxon>
        <taxon>Prasinodermophyta</taxon>
        <taxon>Prasinodermophyceae</taxon>
        <taxon>Prasinodermales</taxon>
        <taxon>Prasinodermaceae</taxon>
        <taxon>Prasinoderma</taxon>
    </lineage>
</organism>
<dbReference type="AlphaFoldDB" id="A0A7S3C1B5"/>
<keyword evidence="2" id="KW-0472">Membrane</keyword>
<feature type="transmembrane region" description="Helical" evidence="2">
    <location>
        <begin position="76"/>
        <end position="98"/>
    </location>
</feature>
<keyword evidence="2" id="KW-1133">Transmembrane helix</keyword>